<feature type="region of interest" description="Disordered" evidence="9">
    <location>
        <begin position="370"/>
        <end position="395"/>
    </location>
</feature>
<feature type="region of interest" description="Disordered" evidence="9">
    <location>
        <begin position="1904"/>
        <end position="1951"/>
    </location>
</feature>
<feature type="coiled-coil region" evidence="8">
    <location>
        <begin position="1675"/>
        <end position="1709"/>
    </location>
</feature>
<evidence type="ECO:0000256" key="5">
    <source>
        <dbReference type="ARBA" id="ARBA00023054"/>
    </source>
</evidence>
<evidence type="ECO:0000256" key="7">
    <source>
        <dbReference type="ARBA" id="ARBA00023273"/>
    </source>
</evidence>
<evidence type="ECO:0000256" key="4">
    <source>
        <dbReference type="ARBA" id="ARBA00022794"/>
    </source>
</evidence>
<dbReference type="EMBL" id="CP151513">
    <property type="protein sequence ID" value="WZN65944.1"/>
    <property type="molecule type" value="Genomic_DNA"/>
</dbReference>
<feature type="coiled-coil region" evidence="8">
    <location>
        <begin position="398"/>
        <end position="513"/>
    </location>
</feature>
<feature type="coiled-coil region" evidence="8">
    <location>
        <begin position="1744"/>
        <end position="1847"/>
    </location>
</feature>
<feature type="coiled-coil region" evidence="8">
    <location>
        <begin position="556"/>
        <end position="583"/>
    </location>
</feature>
<feature type="compositionally biased region" description="Basic and acidic residues" evidence="9">
    <location>
        <begin position="805"/>
        <end position="814"/>
    </location>
</feature>
<feature type="compositionally biased region" description="Low complexity" evidence="9">
    <location>
        <begin position="370"/>
        <end position="392"/>
    </location>
</feature>
<keyword evidence="5 8" id="KW-0175">Coiled coil</keyword>
<evidence type="ECO:0000256" key="2">
    <source>
        <dbReference type="ARBA" id="ARBA00004300"/>
    </source>
</evidence>
<feature type="region of interest" description="Disordered" evidence="9">
    <location>
        <begin position="1406"/>
        <end position="1438"/>
    </location>
</feature>
<dbReference type="PANTHER" id="PTHR18879">
    <property type="entry name" value="CENTROSOMAL PROTEIN OF 290 KDA"/>
    <property type="match status" value="1"/>
</dbReference>
<evidence type="ECO:0000313" key="11">
    <source>
        <dbReference type="Proteomes" id="UP001472866"/>
    </source>
</evidence>
<protein>
    <submittedName>
        <fullName evidence="10">Centrosomal protein</fullName>
    </submittedName>
</protein>
<feature type="coiled-coil region" evidence="8">
    <location>
        <begin position="1513"/>
        <end position="1561"/>
    </location>
</feature>
<feature type="compositionally biased region" description="Low complexity" evidence="9">
    <location>
        <begin position="2030"/>
        <end position="2041"/>
    </location>
</feature>
<reference evidence="10 11" key="1">
    <citation type="submission" date="2024-03" db="EMBL/GenBank/DDBJ databases">
        <title>Complete genome sequence of the green alga Chloropicon roscoffensis RCC1871.</title>
        <authorList>
            <person name="Lemieux C."/>
            <person name="Pombert J.-F."/>
            <person name="Otis C."/>
            <person name="Turmel M."/>
        </authorList>
    </citation>
    <scope>NUCLEOTIDE SEQUENCE [LARGE SCALE GENOMIC DNA]</scope>
    <source>
        <strain evidence="10 11">RCC1871</strain>
    </source>
</reference>
<keyword evidence="6" id="KW-0206">Cytoskeleton</keyword>
<evidence type="ECO:0000256" key="1">
    <source>
        <dbReference type="ARBA" id="ARBA00004120"/>
    </source>
</evidence>
<feature type="coiled-coil region" evidence="8">
    <location>
        <begin position="2168"/>
        <end position="2232"/>
    </location>
</feature>
<keyword evidence="7" id="KW-0966">Cell projection</keyword>
<sequence length="2384" mass="271430">MLPESFPARGEHLSQQWPLLESLDLSSFEPGKTLTSAVVAELTSGAKQLVNTHIEEDVTVSAEENLKRVLKCAKILQFAFELEQYQAEEVEQDLERKVDALANDLQEAENDCEELRMQIARNGEEDVATTNQKIELVLNELEEERVKNDRMERETKKLEKQLDQERQNTQQAEQARRDASERNAELEDRIRVAEEDVAELRSHLATEQKRAVVRGDDDKQLNSRLIKYTREIDRLQRENTTLAEANAEIQSKNEQCQGEIIDLSESLLAMDQSNSDRGNAISTLEDSYRELELERDNMAMRISELEDSVDEKVALLEEFERRFKQQYENWVEERRKLSNHAAERQASQMQRIEKSLSDPTAMQAEKAKIAAISAEGSDSAAPDSAPQAQDSAGLQQKYVESQEKVVLLLEAYEQLEKDTAREVDHALQIQKTKLDRLQTELKIKEEALDIERERFQQLDQALAETQQQLEEAELRNKDYEAGVYGLPEAVTEIKSLKQDRRSMGAKLNDALRKLSGISLEAEGVLEENALLREKLGLPADEKLVTKDFRLQSQVTVAQLRAINSQLQREIMELEEDRRKLKMEMRFRAKWQGEHALHMGLSPNQLLLLEEYADSLRYGGGTAAPESKVLGEMERQISALEERLALAQAALGHPEAVRGDLGAVALSVGAESLHRDALVTQNLQGVVASLRERNDELSREAQHFQINLAKLLREMEDSKRRLEGEGLAAVEAVGAKVGAILAAVAQEGGPGPVQAAEVVAGTPRRQLDARFASVEKDLELKTAELESRNLVIESLQRELSKVKEEVRASQEREVGSADQEPGSPARQEDDLDINSSALVMQLAQCMNIQGKHEGETKQLLSELQRYKTKLQTFVDQRSILYRQYFAAEQKWKREADQLRDRVDTLEQENAEQKVRMIEIDRLNAVLQGSNDTEMAQELRKIVGKGAVLQVKNMRLARRLDVCSGAERGLKREKAQLLEDIQQLSAGYRAEIRQLEYSKRVAEVAIQRLYREEEHSVPGRLFEEVLAQKVALQSSLRELVECSATEATRRVEQQEMEAKVAELTREVEEARSRETKEAERSKERGEALDAARSSGEARYEEKLREEVVNLRTAVANARRRADMDESARRRFEDTEAELRENVKELEEALQRHVSLLHASREAETKLTKKVSTMVHRDVHDNLELRLQQREKENTDLQLECSSIKDALQSRDEAQVRLKSFEGAYLQDIASLKEALRNMSDAGDRDHVINRLHEELLHLRAKEAAMKMSLARAETRSQRLEKQCEKLNNKVQETMRELWGERENLKSKFKHQHKLFDRLETELSGRVEFQKAHKWARTVTQLQRRTQELGDLVEEKERREMELQTDLENTKLRLKGADDLRKMMGEAPSDVHREVARIQEEYLQAEMQSSRLQREVDGLKGRAEVNEKTATESEQQLRRVEEDGLRTQLKLKDQIRELQAKEQALEESVLQLQKERDEVQATADAAGRRPADSALSDATVDSNLLRTQVEGGQSIILEQIDKIKDLRQEIVVLEQKATSAQADLEQKEQSLAEVEVERDHLLTRIEQQLSGLKFKSKGDADDEDFAVRQVKEAAEASVQRLQAIIKEKTSEIRSLRQDLEAERKRTLEETLKSSQKIQELRLSAEKAKVASAKTFSVPSATSGQAHPSAKGRYALLKYEQLVDTLEERDHNIEALKSQLEQAESKHEITRTKLAHEAKVASDGLQRFKLDVERERARSSTKIMEITIAKLKGQLAQKDKRLVSLKEAIKTLEEQLVKVMQVNASQTILESDVNLTVQEQRERERLESNKERLAARLRKSQEECKKLKEIVQEKNDAILTLEERLTRLRQQGSGPGGAAEMTDEQLLSEDPATSADLMDPELMRKRIRVLETRNQRLRVMVGANQTLAAAGGGTPKRRAKPASARKASRNVGIATDASEDAAEEPAATPEPAVRVVRVRENPEMVKWEEGKKLQRQVEAQKLKCQKLQQKLDAAEKDLERHKKIISNLTKAAGRAASDHHQQQAPSRQERRQAAQDPSPQQAAGAVQEKASLSLQRSLAEKDQKISDLKHKVLSLQEQIVGLEDELERRDTENKKLARRLEEAPSVGLLMQDSPSKQAGDSASAMRVFDANLERDQALAQVERYRAKIQEYFSGSSGGAARGEAPKAAPRALAKLERENQDLKNLIAGFERSIAKLKYDKENSVSNQKYMAAVQRIKELKKASSKMQEEISTTDKKHLNSIKDREGKIQDLTAEVALVRRKLKEKASVEDACELLRRKLEEKEMEVEHLGIELEGEREKAALYFQGKDSPSPKKSQEDRDLLDLEEELNNYKIQARELQLENTDLRNELNAFDPSFFEEIEDLKHEHFQLTKRCSEYEETIRDLRGRG</sequence>
<evidence type="ECO:0000256" key="8">
    <source>
        <dbReference type="SAM" id="Coils"/>
    </source>
</evidence>
<feature type="coiled-coil region" evidence="8">
    <location>
        <begin position="2261"/>
        <end position="2376"/>
    </location>
</feature>
<proteinExistence type="predicted"/>
<keyword evidence="11" id="KW-1185">Reference proteome</keyword>
<comment type="subcellular location">
    <subcellularLocation>
        <location evidence="1">Cytoplasm</location>
        <location evidence="1">Cytoskeleton</location>
        <location evidence="1">Cilium basal body</location>
    </subcellularLocation>
    <subcellularLocation>
        <location evidence="2">Cytoplasm</location>
        <location evidence="2">Cytoskeleton</location>
        <location evidence="2">Microtubule organizing center</location>
        <location evidence="2">Centrosome</location>
    </subcellularLocation>
</comment>
<name>A0AAX4PJT5_9CHLO</name>
<feature type="compositionally biased region" description="Low complexity" evidence="9">
    <location>
        <begin position="1940"/>
        <end position="1951"/>
    </location>
</feature>
<organism evidence="10 11">
    <name type="scientific">Chloropicon roscoffensis</name>
    <dbReference type="NCBI Taxonomy" id="1461544"/>
    <lineage>
        <taxon>Eukaryota</taxon>
        <taxon>Viridiplantae</taxon>
        <taxon>Chlorophyta</taxon>
        <taxon>Chloropicophyceae</taxon>
        <taxon>Chloropicales</taxon>
        <taxon>Chloropicaceae</taxon>
        <taxon>Chloropicon</taxon>
    </lineage>
</organism>
<evidence type="ECO:0000256" key="3">
    <source>
        <dbReference type="ARBA" id="ARBA00022490"/>
    </source>
</evidence>
<gene>
    <name evidence="10" type="ORF">HKI87_13g75070</name>
</gene>
<feature type="region of interest" description="Disordered" evidence="9">
    <location>
        <begin position="148"/>
        <end position="188"/>
    </location>
</feature>
<dbReference type="Proteomes" id="UP001472866">
    <property type="component" value="Chromosome 13"/>
</dbReference>
<feature type="region of interest" description="Disordered" evidence="9">
    <location>
        <begin position="2006"/>
        <end position="2045"/>
    </location>
</feature>
<feature type="coiled-coil region" evidence="8">
    <location>
        <begin position="679"/>
        <end position="720"/>
    </location>
</feature>
<feature type="region of interest" description="Disordered" evidence="9">
    <location>
        <begin position="1060"/>
        <end position="1097"/>
    </location>
</feature>
<feature type="compositionally biased region" description="Basic and acidic residues" evidence="9">
    <location>
        <begin position="2012"/>
        <end position="2029"/>
    </location>
</feature>
<feature type="coiled-coil region" evidence="8">
    <location>
        <begin position="1260"/>
        <end position="1301"/>
    </location>
</feature>
<feature type="coiled-coil region" evidence="8">
    <location>
        <begin position="887"/>
        <end position="914"/>
    </location>
</feature>
<keyword evidence="3" id="KW-0963">Cytoplasm</keyword>
<feature type="compositionally biased region" description="Basic and acidic residues" evidence="9">
    <location>
        <begin position="148"/>
        <end position="166"/>
    </location>
</feature>
<feature type="compositionally biased region" description="Basic and acidic residues" evidence="9">
    <location>
        <begin position="174"/>
        <end position="188"/>
    </location>
</feature>
<keyword evidence="4" id="KW-0970">Cilium biogenesis/degradation</keyword>
<feature type="region of interest" description="Disordered" evidence="9">
    <location>
        <begin position="805"/>
        <end position="828"/>
    </location>
</feature>
<accession>A0AAX4PJT5</accession>
<evidence type="ECO:0000256" key="6">
    <source>
        <dbReference type="ARBA" id="ARBA00023212"/>
    </source>
</evidence>
<dbReference type="PANTHER" id="PTHR18879:SF20">
    <property type="entry name" value="CENTROSOMAL PROTEIN OF 290 KDA"/>
    <property type="match status" value="1"/>
</dbReference>
<dbReference type="InterPro" id="IPR026201">
    <property type="entry name" value="Cep290"/>
</dbReference>
<evidence type="ECO:0000313" key="10">
    <source>
        <dbReference type="EMBL" id="WZN65944.1"/>
    </source>
</evidence>
<feature type="coiled-coil region" evidence="8">
    <location>
        <begin position="2054"/>
        <end position="2095"/>
    </location>
</feature>
<feature type="coiled-coil region" evidence="8">
    <location>
        <begin position="281"/>
        <end position="322"/>
    </location>
</feature>
<dbReference type="GO" id="GO:0030030">
    <property type="term" value="P:cell projection organization"/>
    <property type="evidence" value="ECO:0007669"/>
    <property type="project" value="UniProtKB-KW"/>
</dbReference>
<feature type="compositionally biased region" description="Basic and acidic residues" evidence="9">
    <location>
        <begin position="1409"/>
        <end position="1438"/>
    </location>
</feature>
<evidence type="ECO:0000256" key="9">
    <source>
        <dbReference type="SAM" id="MobiDB-lite"/>
    </source>
</evidence>
<feature type="coiled-coil region" evidence="8">
    <location>
        <begin position="1588"/>
        <end position="1622"/>
    </location>
</feature>